<keyword evidence="3" id="KW-1185">Reference proteome</keyword>
<organism evidence="2 3">
    <name type="scientific">Kitasatospora griseola</name>
    <name type="common">Streptomyces griseolosporeus</name>
    <dbReference type="NCBI Taxonomy" id="2064"/>
    <lineage>
        <taxon>Bacteria</taxon>
        <taxon>Bacillati</taxon>
        <taxon>Actinomycetota</taxon>
        <taxon>Actinomycetes</taxon>
        <taxon>Kitasatosporales</taxon>
        <taxon>Streptomycetaceae</taxon>
        <taxon>Kitasatospora</taxon>
    </lineage>
</organism>
<feature type="transmembrane region" description="Helical" evidence="1">
    <location>
        <begin position="20"/>
        <end position="37"/>
    </location>
</feature>
<name>A0A0D0Q102_KITGR</name>
<feature type="transmembrane region" description="Helical" evidence="1">
    <location>
        <begin position="49"/>
        <end position="69"/>
    </location>
</feature>
<evidence type="ECO:0008006" key="4">
    <source>
        <dbReference type="Google" id="ProtNLM"/>
    </source>
</evidence>
<dbReference type="EMBL" id="JXZB01000001">
    <property type="protein sequence ID" value="KIQ66182.1"/>
    <property type="molecule type" value="Genomic_DNA"/>
</dbReference>
<dbReference type="AlphaFoldDB" id="A0A0D0Q102"/>
<evidence type="ECO:0000256" key="1">
    <source>
        <dbReference type="SAM" id="Phobius"/>
    </source>
</evidence>
<evidence type="ECO:0000313" key="2">
    <source>
        <dbReference type="EMBL" id="KIQ66182.1"/>
    </source>
</evidence>
<dbReference type="STRING" id="2064.TR51_00340"/>
<keyword evidence="1" id="KW-0812">Transmembrane</keyword>
<accession>A0A0D0Q102</accession>
<dbReference type="RefSeq" id="WP_043907191.1">
    <property type="nucleotide sequence ID" value="NZ_JXZB01000001.1"/>
</dbReference>
<protein>
    <recommendedName>
        <fullName evidence="4">Integral membrane protein</fullName>
    </recommendedName>
</protein>
<comment type="caution">
    <text evidence="2">The sequence shown here is derived from an EMBL/GenBank/DDBJ whole genome shotgun (WGS) entry which is preliminary data.</text>
</comment>
<feature type="transmembrane region" description="Helical" evidence="1">
    <location>
        <begin position="81"/>
        <end position="101"/>
    </location>
</feature>
<gene>
    <name evidence="2" type="ORF">TR51_00340</name>
</gene>
<keyword evidence="1" id="KW-1133">Transmembrane helix</keyword>
<reference evidence="2 3" key="1">
    <citation type="submission" date="2015-02" db="EMBL/GenBank/DDBJ databases">
        <title>Draft genome sequence of Kitasatospora griseola MF730-N6, a bafilomycin, terpentecin and satosporin producer.</title>
        <authorList>
            <person name="Arens J.C."/>
            <person name="Haltli B."/>
            <person name="Kerr R.G."/>
        </authorList>
    </citation>
    <scope>NUCLEOTIDE SEQUENCE [LARGE SCALE GENOMIC DNA]</scope>
    <source>
        <strain evidence="2 3">MF730-N6</strain>
    </source>
</reference>
<evidence type="ECO:0000313" key="3">
    <source>
        <dbReference type="Proteomes" id="UP000032066"/>
    </source>
</evidence>
<dbReference type="OrthoDB" id="3870305at2"/>
<feature type="transmembrane region" description="Helical" evidence="1">
    <location>
        <begin position="156"/>
        <end position="175"/>
    </location>
</feature>
<proteinExistence type="predicted"/>
<dbReference type="PATRIC" id="fig|2064.6.peg.84"/>
<dbReference type="Proteomes" id="UP000032066">
    <property type="component" value="Unassembled WGS sequence"/>
</dbReference>
<feature type="transmembrane region" description="Helical" evidence="1">
    <location>
        <begin position="122"/>
        <end position="144"/>
    </location>
</feature>
<keyword evidence="1" id="KW-0472">Membrane</keyword>
<sequence>MSYLRTFLPWIVFAVIPSSQWQWAALAGLVVAAAVILQQRRAGAAYDALIIELGSALFFAVLAAIAFAAPHSGVRDYSATLSSACLALIAGTSLLIGKPFTLGIAKRSTPPEIWPLKPFIRVNVVITSVWTAAFAVTAVVLAVLAHGGHGHSLASLLVQIAGFAVPMVFTVRYVALVQSRRPDGPSGQPQSGR</sequence>